<sequence length="181" mass="18856">MKKVALFLANGFEEIEALGTVDILRRAGIPVQTVSITDEKSVAGAHGITVQADATFSEVDLAGMDLLVLPGGMPGAKNLNEQKELKAAIKEHAEKGKVVAAICAAPMVLGGLGLLEGKKVTCYPGFETELRGAEVTGDKVSVDNNIITGRGPGLVFDFALELVETIAGAGTRKEVQEGLLL</sequence>
<dbReference type="RefSeq" id="WP_071136442.1">
    <property type="nucleotide sequence ID" value="NZ_DUQN01000050.1"/>
</dbReference>
<dbReference type="EMBL" id="LT608328">
    <property type="protein sequence ID" value="SCM56755.1"/>
    <property type="molecule type" value="Genomic_DNA"/>
</dbReference>
<dbReference type="FunFam" id="3.40.50.880:FF:000015">
    <property type="entry name" value="Protein DJ-1 homolog C"/>
    <property type="match status" value="1"/>
</dbReference>
<dbReference type="Proteomes" id="UP000178485">
    <property type="component" value="Chromosome i"/>
</dbReference>
<protein>
    <submittedName>
        <fullName evidence="3">Protein DJ-1 homolog B</fullName>
    </submittedName>
</protein>
<evidence type="ECO:0000313" key="4">
    <source>
        <dbReference type="Proteomes" id="UP000178485"/>
    </source>
</evidence>
<name>A0A1G4G5P9_9BACT</name>
<dbReference type="KEGG" id="pmuc:ING2E5A_1033"/>
<dbReference type="CDD" id="cd03135">
    <property type="entry name" value="GATase1_DJ-1"/>
    <property type="match status" value="1"/>
</dbReference>
<evidence type="ECO:0000313" key="3">
    <source>
        <dbReference type="EMBL" id="SCM56755.1"/>
    </source>
</evidence>
<dbReference type="InterPro" id="IPR050325">
    <property type="entry name" value="Prot/Nucl_acid_deglycase"/>
</dbReference>
<dbReference type="PANTHER" id="PTHR48094">
    <property type="entry name" value="PROTEIN/NUCLEIC ACID DEGLYCASE DJ-1-RELATED"/>
    <property type="match status" value="1"/>
</dbReference>
<dbReference type="InterPro" id="IPR002818">
    <property type="entry name" value="DJ-1/PfpI"/>
</dbReference>
<dbReference type="Pfam" id="PF01965">
    <property type="entry name" value="DJ-1_PfpI"/>
    <property type="match status" value="1"/>
</dbReference>
<evidence type="ECO:0000256" key="1">
    <source>
        <dbReference type="ARBA" id="ARBA00022737"/>
    </source>
</evidence>
<evidence type="ECO:0000259" key="2">
    <source>
        <dbReference type="Pfam" id="PF01965"/>
    </source>
</evidence>
<keyword evidence="4" id="KW-1185">Reference proteome</keyword>
<proteinExistence type="predicted"/>
<dbReference type="InterPro" id="IPR029062">
    <property type="entry name" value="Class_I_gatase-like"/>
</dbReference>
<reference evidence="3 4" key="1">
    <citation type="submission" date="2016-08" db="EMBL/GenBank/DDBJ databases">
        <authorList>
            <person name="Seilhamer J.J."/>
        </authorList>
    </citation>
    <scope>NUCLEOTIDE SEQUENCE [LARGE SCALE GENOMIC DNA]</scope>
    <source>
        <strain evidence="3">ING2-E5A</strain>
    </source>
</reference>
<gene>
    <name evidence="3" type="primary">DJ1B</name>
    <name evidence="3" type="ORF">ING2E5A_1033</name>
</gene>
<feature type="domain" description="DJ-1/PfpI" evidence="2">
    <location>
        <begin position="2"/>
        <end position="164"/>
    </location>
</feature>
<dbReference type="Gene3D" id="3.40.50.880">
    <property type="match status" value="1"/>
</dbReference>
<dbReference type="SUPFAM" id="SSF52317">
    <property type="entry name" value="Class I glutamine amidotransferase-like"/>
    <property type="match status" value="1"/>
</dbReference>
<dbReference type="AlphaFoldDB" id="A0A1G4G5P9"/>
<dbReference type="NCBIfam" id="TIGR01383">
    <property type="entry name" value="not_thiJ"/>
    <property type="match status" value="1"/>
</dbReference>
<dbReference type="STRING" id="1642646.ING2E5A_1033"/>
<dbReference type="PANTHER" id="PTHR48094:SF12">
    <property type="entry name" value="PARKINSON DISEASE PROTEIN 7 HOMOLOG"/>
    <property type="match status" value="1"/>
</dbReference>
<keyword evidence="1" id="KW-0677">Repeat</keyword>
<organism evidence="3 4">
    <name type="scientific">Petrimonas mucosa</name>
    <dbReference type="NCBI Taxonomy" id="1642646"/>
    <lineage>
        <taxon>Bacteria</taxon>
        <taxon>Pseudomonadati</taxon>
        <taxon>Bacteroidota</taxon>
        <taxon>Bacteroidia</taxon>
        <taxon>Bacteroidales</taxon>
        <taxon>Dysgonomonadaceae</taxon>
        <taxon>Petrimonas</taxon>
    </lineage>
</organism>
<dbReference type="InterPro" id="IPR006287">
    <property type="entry name" value="DJ-1"/>
</dbReference>
<dbReference type="GO" id="GO:0005737">
    <property type="term" value="C:cytoplasm"/>
    <property type="evidence" value="ECO:0007669"/>
    <property type="project" value="UniProtKB-ARBA"/>
</dbReference>
<accession>A0A1G4G5P9</accession>